<feature type="region of interest" description="Disordered" evidence="1">
    <location>
        <begin position="169"/>
        <end position="204"/>
    </location>
</feature>
<reference evidence="2" key="1">
    <citation type="submission" date="2020-02" db="EMBL/GenBank/DDBJ databases">
        <authorList>
            <person name="Meier V. D."/>
        </authorList>
    </citation>
    <scope>NUCLEOTIDE SEQUENCE</scope>
    <source>
        <strain evidence="2">AVDCRST_MAG51</strain>
    </source>
</reference>
<organism evidence="2">
    <name type="scientific">uncultured Ramlibacter sp</name>
    <dbReference type="NCBI Taxonomy" id="260755"/>
    <lineage>
        <taxon>Bacteria</taxon>
        <taxon>Pseudomonadati</taxon>
        <taxon>Pseudomonadota</taxon>
        <taxon>Betaproteobacteria</taxon>
        <taxon>Burkholderiales</taxon>
        <taxon>Comamonadaceae</taxon>
        <taxon>Ramlibacter</taxon>
        <taxon>environmental samples</taxon>
    </lineage>
</organism>
<feature type="compositionally biased region" description="Basic residues" evidence="1">
    <location>
        <begin position="173"/>
        <end position="189"/>
    </location>
</feature>
<proteinExistence type="predicted"/>
<feature type="non-terminal residue" evidence="2">
    <location>
        <position position="204"/>
    </location>
</feature>
<feature type="region of interest" description="Disordered" evidence="1">
    <location>
        <begin position="38"/>
        <end position="58"/>
    </location>
</feature>
<gene>
    <name evidence="2" type="ORF">AVDCRST_MAG51-2903</name>
</gene>
<sequence length="204" mass="22762">VWRSGLRRVCRRHHHLPGHSRPRQPRTDHLHWQRRRAGRLGRDHGHHCRRPGAHVGRRGGGRRLAGCLPGRFQCRAMDGRRVPGVAGRPDAAGQARQCARDPDPAAALLPPGSGHHPAQSQGHRVLYGVLSAVRRPGPASGPADLRRDGRHHRRAELCLRTGGCAADPFPGRAHARPSARRARIGKSRRRVPDRFRREARHLQV</sequence>
<evidence type="ECO:0000313" key="2">
    <source>
        <dbReference type="EMBL" id="CAA9435701.1"/>
    </source>
</evidence>
<accession>A0A6J4Q9N6</accession>
<dbReference type="EMBL" id="CADCUX010000623">
    <property type="protein sequence ID" value="CAA9435701.1"/>
    <property type="molecule type" value="Genomic_DNA"/>
</dbReference>
<feature type="non-terminal residue" evidence="2">
    <location>
        <position position="1"/>
    </location>
</feature>
<protein>
    <submittedName>
        <fullName evidence="2">Threonine efflux protein</fullName>
    </submittedName>
</protein>
<feature type="region of interest" description="Disordered" evidence="1">
    <location>
        <begin position="85"/>
        <end position="120"/>
    </location>
</feature>
<name>A0A6J4Q9N6_9BURK</name>
<evidence type="ECO:0000256" key="1">
    <source>
        <dbReference type="SAM" id="MobiDB-lite"/>
    </source>
</evidence>
<dbReference type="AlphaFoldDB" id="A0A6J4Q9N6"/>